<dbReference type="AlphaFoldDB" id="A0A1G9HUL7"/>
<evidence type="ECO:0000313" key="3">
    <source>
        <dbReference type="Proteomes" id="UP000198901"/>
    </source>
</evidence>
<dbReference type="NCBIfam" id="TIGR04183">
    <property type="entry name" value="Por_Secre_tail"/>
    <property type="match status" value="1"/>
</dbReference>
<feature type="region of interest" description="Disordered" evidence="1">
    <location>
        <begin position="506"/>
        <end position="538"/>
    </location>
</feature>
<evidence type="ECO:0000256" key="1">
    <source>
        <dbReference type="SAM" id="MobiDB-lite"/>
    </source>
</evidence>
<name>A0A1G9HUL7_9BACT</name>
<dbReference type="EMBL" id="FNGS01000001">
    <property type="protein sequence ID" value="SDL16649.1"/>
    <property type="molecule type" value="Genomic_DNA"/>
</dbReference>
<protein>
    <submittedName>
        <fullName evidence="2">Por secretion system C-terminal sorting domain-containing protein</fullName>
    </submittedName>
</protein>
<proteinExistence type="predicted"/>
<dbReference type="RefSeq" id="WP_176785397.1">
    <property type="nucleotide sequence ID" value="NZ_FNGS01000001.1"/>
</dbReference>
<feature type="compositionally biased region" description="Polar residues" evidence="1">
    <location>
        <begin position="512"/>
        <end position="526"/>
    </location>
</feature>
<reference evidence="2 3" key="1">
    <citation type="submission" date="2016-10" db="EMBL/GenBank/DDBJ databases">
        <authorList>
            <person name="de Groot N.N."/>
        </authorList>
    </citation>
    <scope>NUCLEOTIDE SEQUENCE [LARGE SCALE GENOMIC DNA]</scope>
    <source>
        <strain evidence="2 3">DSM 21668</strain>
    </source>
</reference>
<dbReference type="Proteomes" id="UP000198901">
    <property type="component" value="Unassembled WGS sequence"/>
</dbReference>
<sequence>MKQIFRIRYGSKFLFISLLSLLIGGTVPSALLAQTAITGANLEISSVSTGSNYSTGKAKTASSSLSRSGNYSYTFGNQSGFTDNRKKLLSFGAGGSVYSYKLGETPVIKIRRVENAAFTQYYNTTGYTRTDNPTLRDLAYYEGLVDNTAGTIQIKSAYIPKMEDLFLTNDITIGIDNLFANTYTTNFNNIERIDVITQGGRTIVSPGQEGFALFERGGYNVHDPVVVAVITGLDAQKNPSSYATKVVRIGSPDYYVPGQTTNTVYQPTNTAVGNFIILRRDNASSNLQASDLIGANQGIGGVLVKYADFNLPAGTKVYGYSVLANDFPVTGTGANVVDYTNTTYFPTNSSDATQAAGNDMATITGVVRIITIKGNVFRDADGLTNGLVDGPGINNPDGTPLYINLVNADNKVVGTAVVQPDGSYTLSEMELGTLSAQVSTTRGTVGSTPPAANLPANWVNTGEYFGIGNAAGSGNEASGDGKIAVLVGDTDISEVNFGIETIPSADDKTTDVQRNPGGTTQVSVPTLTGKDPEEGTYTGVSKTNTVKILTLPNEGTLYYDGVAVKTNQVIPNYDPAKLTADPQDGAVTVSFTYAFIDKAEQTGTPGTVTMPFTQESGLPVSLTRFSATATDNKTVVLNWETANERNNRRFILERSLDLVTFSTLGSVEDVAGTSTSVRKYSFTDQAAVPGTSYYRLIQEDVDGKRTAYKPVSVVIRGDGYVIAPNPVTSRQFTVHVDEPETATLELRTLSGVSIPLTRVSSDSGKILLQLPGQQAGGLYLLEVKERGQSRVHKVMIL</sequence>
<dbReference type="InterPro" id="IPR026444">
    <property type="entry name" value="Secre_tail"/>
</dbReference>
<evidence type="ECO:0000313" key="2">
    <source>
        <dbReference type="EMBL" id="SDL16649.1"/>
    </source>
</evidence>
<gene>
    <name evidence="2" type="ORF">SAMN04488090_0213</name>
</gene>
<keyword evidence="3" id="KW-1185">Reference proteome</keyword>
<organism evidence="2 3">
    <name type="scientific">Siphonobacter aquaeclarae</name>
    <dbReference type="NCBI Taxonomy" id="563176"/>
    <lineage>
        <taxon>Bacteria</taxon>
        <taxon>Pseudomonadati</taxon>
        <taxon>Bacteroidota</taxon>
        <taxon>Cytophagia</taxon>
        <taxon>Cytophagales</taxon>
        <taxon>Cytophagaceae</taxon>
        <taxon>Siphonobacter</taxon>
    </lineage>
</organism>
<accession>A0A1G9HUL7</accession>
<dbReference type="STRING" id="563176.SAMN04488090_0213"/>